<sequence length="111" mass="12391">MLLLGIKVTEHKVQPFILKVKDSLKGTKYIYVLSEGQQLKAGSTFKNSPSIFCCTCSATGKRAKQYPGSLHIVTSHDCFSAGLHNKIQSQMIFFVSFLERSSSMSHILIFM</sequence>
<name>A0A9D3X1K3_9SAUR</name>
<organism evidence="1 2">
    <name type="scientific">Mauremys mutica</name>
    <name type="common">yellowpond turtle</name>
    <dbReference type="NCBI Taxonomy" id="74926"/>
    <lineage>
        <taxon>Eukaryota</taxon>
        <taxon>Metazoa</taxon>
        <taxon>Chordata</taxon>
        <taxon>Craniata</taxon>
        <taxon>Vertebrata</taxon>
        <taxon>Euteleostomi</taxon>
        <taxon>Archelosauria</taxon>
        <taxon>Testudinata</taxon>
        <taxon>Testudines</taxon>
        <taxon>Cryptodira</taxon>
        <taxon>Durocryptodira</taxon>
        <taxon>Testudinoidea</taxon>
        <taxon>Geoemydidae</taxon>
        <taxon>Geoemydinae</taxon>
        <taxon>Mauremys</taxon>
    </lineage>
</organism>
<evidence type="ECO:0000313" key="2">
    <source>
        <dbReference type="Proteomes" id="UP000827986"/>
    </source>
</evidence>
<keyword evidence="2" id="KW-1185">Reference proteome</keyword>
<evidence type="ECO:0000313" key="1">
    <source>
        <dbReference type="EMBL" id="KAH1171010.1"/>
    </source>
</evidence>
<reference evidence="1" key="1">
    <citation type="submission" date="2021-09" db="EMBL/GenBank/DDBJ databases">
        <title>The genome of Mauremys mutica provides insights into the evolution of semi-aquatic lifestyle.</title>
        <authorList>
            <person name="Gong S."/>
            <person name="Gao Y."/>
        </authorList>
    </citation>
    <scope>NUCLEOTIDE SEQUENCE</scope>
    <source>
        <strain evidence="1">MM-2020</strain>
        <tissue evidence="1">Muscle</tissue>
    </source>
</reference>
<dbReference type="Proteomes" id="UP000827986">
    <property type="component" value="Unassembled WGS sequence"/>
</dbReference>
<accession>A0A9D3X1K3</accession>
<proteinExistence type="predicted"/>
<protein>
    <submittedName>
        <fullName evidence="1">Uncharacterized protein</fullName>
    </submittedName>
</protein>
<dbReference type="AlphaFoldDB" id="A0A9D3X1K3"/>
<comment type="caution">
    <text evidence="1">The sequence shown here is derived from an EMBL/GenBank/DDBJ whole genome shotgun (WGS) entry which is preliminary data.</text>
</comment>
<gene>
    <name evidence="1" type="ORF">KIL84_006628</name>
</gene>
<dbReference type="EMBL" id="JAHDVG010000483">
    <property type="protein sequence ID" value="KAH1171010.1"/>
    <property type="molecule type" value="Genomic_DNA"/>
</dbReference>